<evidence type="ECO:0000256" key="1">
    <source>
        <dbReference type="ARBA" id="ARBA00022801"/>
    </source>
</evidence>
<dbReference type="Gene3D" id="2.60.120.260">
    <property type="entry name" value="Galactose-binding domain-like"/>
    <property type="match status" value="1"/>
</dbReference>
<organism evidence="4 5">
    <name type="scientific">Sphingomonas rhizophila</name>
    <dbReference type="NCBI Taxonomy" id="2071607"/>
    <lineage>
        <taxon>Bacteria</taxon>
        <taxon>Pseudomonadati</taxon>
        <taxon>Pseudomonadota</taxon>
        <taxon>Alphaproteobacteria</taxon>
        <taxon>Sphingomonadales</taxon>
        <taxon>Sphingomonadaceae</taxon>
        <taxon>Sphingomonas</taxon>
    </lineage>
</organism>
<dbReference type="SUPFAM" id="SSF52266">
    <property type="entry name" value="SGNH hydrolase"/>
    <property type="match status" value="1"/>
</dbReference>
<dbReference type="Pfam" id="PF03629">
    <property type="entry name" value="SASA"/>
    <property type="match status" value="1"/>
</dbReference>
<dbReference type="GO" id="GO:0001681">
    <property type="term" value="F:sialate O-acetylesterase activity"/>
    <property type="evidence" value="ECO:0007669"/>
    <property type="project" value="InterPro"/>
</dbReference>
<proteinExistence type="predicted"/>
<dbReference type="AlphaFoldDB" id="A0A7G9SBB5"/>
<keyword evidence="2" id="KW-0732">Signal</keyword>
<evidence type="ECO:0000256" key="2">
    <source>
        <dbReference type="SAM" id="SignalP"/>
    </source>
</evidence>
<dbReference type="EMBL" id="CP060717">
    <property type="protein sequence ID" value="QNN65140.1"/>
    <property type="molecule type" value="Genomic_DNA"/>
</dbReference>
<gene>
    <name evidence="4" type="ORF">H9L12_00285</name>
</gene>
<dbReference type="RefSeq" id="WP_187542137.1">
    <property type="nucleotide sequence ID" value="NZ_CP060717.1"/>
</dbReference>
<evidence type="ECO:0000313" key="4">
    <source>
        <dbReference type="EMBL" id="QNN65140.1"/>
    </source>
</evidence>
<name>A0A7G9SBB5_9SPHN</name>
<keyword evidence="1" id="KW-0378">Hydrolase</keyword>
<dbReference type="InterPro" id="IPR005181">
    <property type="entry name" value="SASA"/>
</dbReference>
<feature type="domain" description="Sialate O-acetylesterase" evidence="3">
    <location>
        <begin position="414"/>
        <end position="532"/>
    </location>
</feature>
<dbReference type="SUPFAM" id="SSF49785">
    <property type="entry name" value="Galactose-binding domain-like"/>
    <property type="match status" value="1"/>
</dbReference>
<feature type="chain" id="PRO_5028823402" evidence="2">
    <location>
        <begin position="22"/>
        <end position="634"/>
    </location>
</feature>
<keyword evidence="5" id="KW-1185">Reference proteome</keyword>
<dbReference type="InterPro" id="IPR039329">
    <property type="entry name" value="SIAE"/>
</dbReference>
<dbReference type="InterPro" id="IPR013783">
    <property type="entry name" value="Ig-like_fold"/>
</dbReference>
<dbReference type="InterPro" id="IPR036514">
    <property type="entry name" value="SGNH_hydro_sf"/>
</dbReference>
<dbReference type="KEGG" id="srhi:H9L12_00285"/>
<evidence type="ECO:0000313" key="5">
    <source>
        <dbReference type="Proteomes" id="UP000515955"/>
    </source>
</evidence>
<reference evidence="4 5" key="1">
    <citation type="submission" date="2020-08" db="EMBL/GenBank/DDBJ databases">
        <title>Genome sequence of Sphingomonas rhizophila KACC 19189T.</title>
        <authorList>
            <person name="Hyun D.-W."/>
            <person name="Bae J.-W."/>
        </authorList>
    </citation>
    <scope>NUCLEOTIDE SEQUENCE [LARGE SCALE GENOMIC DNA]</scope>
    <source>
        <strain evidence="4 5">KACC 19189</strain>
    </source>
</reference>
<dbReference type="PANTHER" id="PTHR22901">
    <property type="entry name" value="SIALATE O-ACETYLESTERASE"/>
    <property type="match status" value="1"/>
</dbReference>
<dbReference type="GO" id="GO:0005975">
    <property type="term" value="P:carbohydrate metabolic process"/>
    <property type="evidence" value="ECO:0007669"/>
    <property type="project" value="TreeGrafter"/>
</dbReference>
<dbReference type="Gene3D" id="2.60.40.10">
    <property type="entry name" value="Immunoglobulins"/>
    <property type="match status" value="1"/>
</dbReference>
<sequence length="634" mass="67609">MSVRHRLIAAALAGAATPAMAGVGLPATLSDHAVIQRGTPIPIWGTGTPRTRVTITFNGRTARSVVGADGRWRAQLPAMKAGGPYRLDVTSSDGSRASADDILVGDVWLCSGQSNMEYPLRRTLDGDGEVAEADDPQLRLMKVERQLADSAQASFAKAPQWQRSTPGSARDFSAACFIMAKDLRDSGGVAIGAIDDSWGGTPVRAWMSEGAARASGNAEPAALLDAFRRDRPTALRQFGEQWGAWWRGQTGDKPGEEPWNAPGRLAWKQFPSMAYWNDWGGDWPKFDGPIWAYRTVDLSAAEAAQGATLSLGVIDDMDQSWINGVAVGGSSDPAAPRVYKIAPGVLRAGRNNIVVYARDLWGPGGFKGPAEVLELTLADGSRKPLGTGWRYTRMAENDGPPVPPWGNSSGVSTIYNAMVAPLGPIRLTGVAWYQGEADVGQAGYDRRLSAMMANWRTQFGDPKLPFLIVGLAAWGKPSATPTDSGWAATIDEQRRAVVADRRSALVSAIDLGEWNDIHPANKTDLGHRLAWAANTLIAGGKSGKVGPLPLRAVRQGGDVVVTFSKPLQALSSSRPIGFELCAATCRYAEASIEGATVRLSGTGTSVRYAWADAPVVNLYDLDLLPAPVFQIPVQ</sequence>
<feature type="signal peptide" evidence="2">
    <location>
        <begin position="1"/>
        <end position="21"/>
    </location>
</feature>
<dbReference type="PANTHER" id="PTHR22901:SF0">
    <property type="entry name" value="SIALATE O-ACETYLESTERASE"/>
    <property type="match status" value="1"/>
</dbReference>
<dbReference type="InterPro" id="IPR008979">
    <property type="entry name" value="Galactose-bd-like_sf"/>
</dbReference>
<dbReference type="Proteomes" id="UP000515955">
    <property type="component" value="Chromosome"/>
</dbReference>
<dbReference type="Gene3D" id="3.40.50.1110">
    <property type="entry name" value="SGNH hydrolase"/>
    <property type="match status" value="1"/>
</dbReference>
<protein>
    <submittedName>
        <fullName evidence="4">9-O-acetylesterase</fullName>
    </submittedName>
</protein>
<accession>A0A7G9SBB5</accession>
<evidence type="ECO:0000259" key="3">
    <source>
        <dbReference type="Pfam" id="PF03629"/>
    </source>
</evidence>